<keyword evidence="4" id="KW-0932">Cytokinin signaling pathway</keyword>
<organism evidence="8 9">
    <name type="scientific">Nyssa sinensis</name>
    <dbReference type="NCBI Taxonomy" id="561372"/>
    <lineage>
        <taxon>Eukaryota</taxon>
        <taxon>Viridiplantae</taxon>
        <taxon>Streptophyta</taxon>
        <taxon>Embryophyta</taxon>
        <taxon>Tracheophyta</taxon>
        <taxon>Spermatophyta</taxon>
        <taxon>Magnoliopsida</taxon>
        <taxon>eudicotyledons</taxon>
        <taxon>Gunneridae</taxon>
        <taxon>Pentapetalae</taxon>
        <taxon>asterids</taxon>
        <taxon>Cornales</taxon>
        <taxon>Nyssaceae</taxon>
        <taxon>Nyssa</taxon>
    </lineage>
</organism>
<dbReference type="GO" id="GO:0009691">
    <property type="term" value="P:cytokinin biosynthetic process"/>
    <property type="evidence" value="ECO:0007669"/>
    <property type="project" value="UniProtKB-KW"/>
</dbReference>
<name>A0A5J5AHD1_9ASTE</name>
<reference evidence="8 9" key="1">
    <citation type="submission" date="2019-09" db="EMBL/GenBank/DDBJ databases">
        <title>A chromosome-level genome assembly of the Chinese tupelo Nyssa sinensis.</title>
        <authorList>
            <person name="Yang X."/>
            <person name="Kang M."/>
            <person name="Yang Y."/>
            <person name="Xiong H."/>
            <person name="Wang M."/>
            <person name="Zhang Z."/>
            <person name="Wang Z."/>
            <person name="Wu H."/>
            <person name="Ma T."/>
            <person name="Liu J."/>
            <person name="Xi Z."/>
        </authorList>
    </citation>
    <scope>NUCLEOTIDE SEQUENCE [LARGE SCALE GENOMIC DNA]</scope>
    <source>
        <strain evidence="8">J267</strain>
        <tissue evidence="8">Leaf</tissue>
    </source>
</reference>
<proteinExistence type="inferred from homology"/>
<feature type="compositionally biased region" description="Basic residues" evidence="7">
    <location>
        <begin position="98"/>
        <end position="113"/>
    </location>
</feature>
<keyword evidence="2" id="KW-0963">Cytoplasm</keyword>
<comment type="similarity">
    <text evidence="6">Belongs to the SOFL plant protein family.</text>
</comment>
<dbReference type="EMBL" id="CM018044">
    <property type="protein sequence ID" value="KAA8529272.1"/>
    <property type="molecule type" value="Genomic_DNA"/>
</dbReference>
<keyword evidence="5" id="KW-0539">Nucleus</keyword>
<feature type="compositionally biased region" description="Acidic residues" evidence="7">
    <location>
        <begin position="48"/>
        <end position="60"/>
    </location>
</feature>
<protein>
    <submittedName>
        <fullName evidence="8">Uncharacterized protein</fullName>
    </submittedName>
</protein>
<dbReference type="PANTHER" id="PTHR33347">
    <property type="entry name" value="OSJNBA0091C07.3 PROTEIN"/>
    <property type="match status" value="1"/>
</dbReference>
<keyword evidence="3" id="KW-0203">Cytokinin biosynthesis</keyword>
<evidence type="ECO:0000256" key="3">
    <source>
        <dbReference type="ARBA" id="ARBA00022712"/>
    </source>
</evidence>
<dbReference type="PANTHER" id="PTHR33347:SF31">
    <property type="entry name" value="PROTEIN SOB FIVE-LIKE 1"/>
    <property type="match status" value="1"/>
</dbReference>
<comment type="subcellular location">
    <subcellularLocation>
        <location evidence="1">Cytoplasm</location>
    </subcellularLocation>
</comment>
<dbReference type="GO" id="GO:0009736">
    <property type="term" value="P:cytokinin-activated signaling pathway"/>
    <property type="evidence" value="ECO:0007669"/>
    <property type="project" value="UniProtKB-KW"/>
</dbReference>
<feature type="region of interest" description="Disordered" evidence="7">
    <location>
        <begin position="31"/>
        <end position="145"/>
    </location>
</feature>
<evidence type="ECO:0000256" key="7">
    <source>
        <dbReference type="SAM" id="MobiDB-lite"/>
    </source>
</evidence>
<accession>A0A5J5AHD1</accession>
<gene>
    <name evidence="8" type="ORF">F0562_033929</name>
</gene>
<sequence length="194" mass="21664">MESSKILGDTEECSSSESGWTMYIASPIHEYNNYDDIDDDNNHSTDEKGDEDDDESDDSMASDASSGPIRPELPCGGGEGSHIMGHFKHAESEEHKKYSSSKKPNKQAGKKSYKQVDKKIQGRRIKEEKEKPEFNANSANSYAHTGAKRVPNCPSFSHYHSDMVIHPPTNQQVTRIRQEDFADELCICHAAKAL</sequence>
<dbReference type="OrthoDB" id="1752056at2759"/>
<dbReference type="InterPro" id="IPR044670">
    <property type="entry name" value="SOFL"/>
</dbReference>
<evidence type="ECO:0000256" key="6">
    <source>
        <dbReference type="ARBA" id="ARBA00024199"/>
    </source>
</evidence>
<dbReference type="AlphaFoldDB" id="A0A5J5AHD1"/>
<evidence type="ECO:0000256" key="4">
    <source>
        <dbReference type="ARBA" id="ARBA00022864"/>
    </source>
</evidence>
<evidence type="ECO:0000256" key="5">
    <source>
        <dbReference type="ARBA" id="ARBA00023242"/>
    </source>
</evidence>
<dbReference type="GO" id="GO:0005737">
    <property type="term" value="C:cytoplasm"/>
    <property type="evidence" value="ECO:0007669"/>
    <property type="project" value="UniProtKB-SubCell"/>
</dbReference>
<feature type="compositionally biased region" description="Basic and acidic residues" evidence="7">
    <location>
        <begin position="114"/>
        <end position="133"/>
    </location>
</feature>
<evidence type="ECO:0000313" key="9">
    <source>
        <dbReference type="Proteomes" id="UP000325577"/>
    </source>
</evidence>
<feature type="compositionally biased region" description="Basic and acidic residues" evidence="7">
    <location>
        <begin position="88"/>
        <end position="97"/>
    </location>
</feature>
<evidence type="ECO:0000313" key="8">
    <source>
        <dbReference type="EMBL" id="KAA8529272.1"/>
    </source>
</evidence>
<evidence type="ECO:0000256" key="1">
    <source>
        <dbReference type="ARBA" id="ARBA00004496"/>
    </source>
</evidence>
<dbReference type="Proteomes" id="UP000325577">
    <property type="component" value="Linkage Group LG20"/>
</dbReference>
<evidence type="ECO:0000256" key="2">
    <source>
        <dbReference type="ARBA" id="ARBA00022490"/>
    </source>
</evidence>
<keyword evidence="9" id="KW-1185">Reference proteome</keyword>